<dbReference type="Pfam" id="PF00520">
    <property type="entry name" value="Ion_trans"/>
    <property type="match status" value="1"/>
</dbReference>
<keyword evidence="8 11" id="KW-0472">Membrane</keyword>
<comment type="subcellular location">
    <subcellularLocation>
        <location evidence="1">Membrane</location>
        <topology evidence="1">Multi-pass membrane protein</topology>
    </subcellularLocation>
</comment>
<keyword evidence="4" id="KW-0677">Repeat</keyword>
<accession>A0ABV0R316</accession>
<dbReference type="Gene3D" id="1.25.40.20">
    <property type="entry name" value="Ankyrin repeat-containing domain"/>
    <property type="match status" value="1"/>
</dbReference>
<evidence type="ECO:0000256" key="1">
    <source>
        <dbReference type="ARBA" id="ARBA00004141"/>
    </source>
</evidence>
<evidence type="ECO:0000256" key="6">
    <source>
        <dbReference type="ARBA" id="ARBA00023043"/>
    </source>
</evidence>
<comment type="caution">
    <text evidence="13">The sequence shown here is derived from an EMBL/GenBank/DDBJ whole genome shotgun (WGS) entry which is preliminary data.</text>
</comment>
<dbReference type="InterPro" id="IPR005821">
    <property type="entry name" value="Ion_trans_dom"/>
</dbReference>
<evidence type="ECO:0000256" key="9">
    <source>
        <dbReference type="ARBA" id="ARBA00023303"/>
    </source>
</evidence>
<evidence type="ECO:0000256" key="7">
    <source>
        <dbReference type="ARBA" id="ARBA00023065"/>
    </source>
</evidence>
<keyword evidence="6" id="KW-0040">ANK repeat</keyword>
<feature type="transmembrane region" description="Helical" evidence="11">
    <location>
        <begin position="194"/>
        <end position="214"/>
    </location>
</feature>
<keyword evidence="3 11" id="KW-0812">Transmembrane</keyword>
<evidence type="ECO:0000256" key="4">
    <source>
        <dbReference type="ARBA" id="ARBA00022737"/>
    </source>
</evidence>
<protein>
    <recommendedName>
        <fullName evidence="12">Transient receptor ion channel domain-containing protein</fullName>
    </recommendedName>
</protein>
<comment type="catalytic activity">
    <reaction evidence="10">
        <text>Ca(2+)(in) = Ca(2+)(out)</text>
        <dbReference type="Rhea" id="RHEA:29671"/>
        <dbReference type="ChEBI" id="CHEBI:29108"/>
    </reaction>
</comment>
<evidence type="ECO:0000313" key="13">
    <source>
        <dbReference type="EMBL" id="MEQ2202518.1"/>
    </source>
</evidence>
<evidence type="ECO:0000256" key="5">
    <source>
        <dbReference type="ARBA" id="ARBA00022989"/>
    </source>
</evidence>
<evidence type="ECO:0000313" key="14">
    <source>
        <dbReference type="Proteomes" id="UP001434883"/>
    </source>
</evidence>
<feature type="transmembrane region" description="Helical" evidence="11">
    <location>
        <begin position="226"/>
        <end position="246"/>
    </location>
</feature>
<name>A0ABV0R316_9TELE</name>
<dbReference type="InterPro" id="IPR002110">
    <property type="entry name" value="Ankyrin_rpt"/>
</dbReference>
<dbReference type="SMART" id="SM01420">
    <property type="entry name" value="TRP_2"/>
    <property type="match status" value="1"/>
</dbReference>
<proteinExistence type="predicted"/>
<evidence type="ECO:0000256" key="2">
    <source>
        <dbReference type="ARBA" id="ARBA00022448"/>
    </source>
</evidence>
<evidence type="ECO:0000259" key="12">
    <source>
        <dbReference type="SMART" id="SM01420"/>
    </source>
</evidence>
<keyword evidence="9" id="KW-0407">Ion channel</keyword>
<evidence type="ECO:0000256" key="3">
    <source>
        <dbReference type="ARBA" id="ARBA00022692"/>
    </source>
</evidence>
<feature type="transmembrane region" description="Helical" evidence="11">
    <location>
        <begin position="287"/>
        <end position="304"/>
    </location>
</feature>
<evidence type="ECO:0000256" key="10">
    <source>
        <dbReference type="ARBA" id="ARBA00036634"/>
    </source>
</evidence>
<keyword evidence="2" id="KW-0813">Transport</keyword>
<evidence type="ECO:0000256" key="11">
    <source>
        <dbReference type="SAM" id="Phobius"/>
    </source>
</evidence>
<dbReference type="Pfam" id="PF08344">
    <property type="entry name" value="TRP_2"/>
    <property type="match status" value="1"/>
</dbReference>
<dbReference type="Pfam" id="PF12796">
    <property type="entry name" value="Ank_2"/>
    <property type="match status" value="1"/>
</dbReference>
<feature type="domain" description="Transient receptor ion channel" evidence="12">
    <location>
        <begin position="110"/>
        <end position="161"/>
    </location>
</feature>
<evidence type="ECO:0000256" key="8">
    <source>
        <dbReference type="ARBA" id="ARBA00023136"/>
    </source>
</evidence>
<dbReference type="PANTHER" id="PTHR10117">
    <property type="entry name" value="TRANSIENT RECEPTOR POTENTIAL CHANNEL"/>
    <property type="match status" value="1"/>
</dbReference>
<dbReference type="PANTHER" id="PTHR10117:SF7">
    <property type="entry name" value="SHORT TRANSIENT RECEPTOR POTENTIAL CHANNEL 6"/>
    <property type="match status" value="1"/>
</dbReference>
<keyword evidence="5 11" id="KW-1133">Transmembrane helix</keyword>
<gene>
    <name evidence="13" type="ORF">XENOCAPTIV_004892</name>
</gene>
<sequence length="454" mass="51255">MFSAPSFSPSDVEQRFLEAAEYGNIPEVRRMLLHIPNLNVNAVDYMGQNALQLAVANEHLEVTELLLGRADLARVGDALLLAITHCQEYEIVHTLLSKGARIDPPHDYFCGCDSCNYQQQYDSFSHSRSRINAYRGLASPAYLSLSNEDPNDYSRLSNQCKDYFVAHPNCQQQLLSIWYENLPGLRQQTTAIKLLVVLAVAIGLPGLAMAYWVTPCSRVGKVMRSPFMKFVAHASSFTIFLGLLILNAADRFAGTTLLPNMTHHQQPGSPQLKLDPLLLHRKTTTPFTWMEILIISWVMGMIWAEVKEIWSQGPGEYLVEPWNFLDFGMLAIFLASFSCRFSAMKQADLAQAYVYKHCKTLIHLPPEIHYFTLDPQLVSEGLYAIAVVLSFSRIAYILPANESFGPLQISLGRTVKDIFKFMVIFLLVFLAFMIGMFNLYSYYLGAKQNDAFTT</sequence>
<dbReference type="SUPFAM" id="SSF48403">
    <property type="entry name" value="Ankyrin repeat"/>
    <property type="match status" value="1"/>
</dbReference>
<dbReference type="EMBL" id="JAHRIN010033761">
    <property type="protein sequence ID" value="MEQ2202518.1"/>
    <property type="molecule type" value="Genomic_DNA"/>
</dbReference>
<feature type="transmembrane region" description="Helical" evidence="11">
    <location>
        <begin position="418"/>
        <end position="440"/>
    </location>
</feature>
<keyword evidence="14" id="KW-1185">Reference proteome</keyword>
<dbReference type="Proteomes" id="UP001434883">
    <property type="component" value="Unassembled WGS sequence"/>
</dbReference>
<dbReference type="InterPro" id="IPR002153">
    <property type="entry name" value="TRPC_channel"/>
</dbReference>
<dbReference type="InterPro" id="IPR036770">
    <property type="entry name" value="Ankyrin_rpt-contain_sf"/>
</dbReference>
<dbReference type="InterPro" id="IPR013555">
    <property type="entry name" value="TRP_dom"/>
</dbReference>
<feature type="transmembrane region" description="Helical" evidence="11">
    <location>
        <begin position="324"/>
        <end position="343"/>
    </location>
</feature>
<organism evidence="13 14">
    <name type="scientific">Xenoophorus captivus</name>
    <dbReference type="NCBI Taxonomy" id="1517983"/>
    <lineage>
        <taxon>Eukaryota</taxon>
        <taxon>Metazoa</taxon>
        <taxon>Chordata</taxon>
        <taxon>Craniata</taxon>
        <taxon>Vertebrata</taxon>
        <taxon>Euteleostomi</taxon>
        <taxon>Actinopterygii</taxon>
        <taxon>Neopterygii</taxon>
        <taxon>Teleostei</taxon>
        <taxon>Neoteleostei</taxon>
        <taxon>Acanthomorphata</taxon>
        <taxon>Ovalentaria</taxon>
        <taxon>Atherinomorphae</taxon>
        <taxon>Cyprinodontiformes</taxon>
        <taxon>Goodeidae</taxon>
        <taxon>Xenoophorus</taxon>
    </lineage>
</organism>
<keyword evidence="7" id="KW-0406">Ion transport</keyword>
<reference evidence="13 14" key="1">
    <citation type="submission" date="2021-06" db="EMBL/GenBank/DDBJ databases">
        <authorList>
            <person name="Palmer J.M."/>
        </authorList>
    </citation>
    <scope>NUCLEOTIDE SEQUENCE [LARGE SCALE GENOMIC DNA]</scope>
    <source>
        <strain evidence="13 14">XC_2019</strain>
        <tissue evidence="13">Muscle</tissue>
    </source>
</reference>